<reference evidence="5" key="1">
    <citation type="submission" date="2020-06" db="EMBL/GenBank/DDBJ databases">
        <authorList>
            <person name="Li T."/>
            <person name="Hu X."/>
            <person name="Zhang T."/>
            <person name="Song X."/>
            <person name="Zhang H."/>
            <person name="Dai N."/>
            <person name="Sheng W."/>
            <person name="Hou X."/>
            <person name="Wei L."/>
        </authorList>
    </citation>
    <scope>NUCLEOTIDE SEQUENCE</scope>
    <source>
        <strain evidence="5">3651</strain>
        <tissue evidence="5">Leaf</tissue>
    </source>
</reference>
<dbReference type="PANTHER" id="PTHR23428">
    <property type="entry name" value="HISTONE H2B"/>
    <property type="match status" value="1"/>
</dbReference>
<dbReference type="EMBL" id="JACGWO010000001">
    <property type="protein sequence ID" value="KAK4441236.1"/>
    <property type="molecule type" value="Genomic_DNA"/>
</dbReference>
<dbReference type="Gene3D" id="1.10.20.10">
    <property type="entry name" value="Histone, subunit A"/>
    <property type="match status" value="1"/>
</dbReference>
<feature type="compositionally biased region" description="Basic and acidic residues" evidence="3">
    <location>
        <begin position="107"/>
        <end position="131"/>
    </location>
</feature>
<dbReference type="GO" id="GO:0046982">
    <property type="term" value="F:protein heterodimerization activity"/>
    <property type="evidence" value="ECO:0007669"/>
    <property type="project" value="InterPro"/>
</dbReference>
<feature type="domain" description="Core Histone H2A/H2B/H3" evidence="4">
    <location>
        <begin position="145"/>
        <end position="215"/>
    </location>
</feature>
<feature type="compositionally biased region" description="Basic and acidic residues" evidence="3">
    <location>
        <begin position="47"/>
        <end position="75"/>
    </location>
</feature>
<dbReference type="InterPro" id="IPR000558">
    <property type="entry name" value="Histone_H2B"/>
</dbReference>
<evidence type="ECO:0000313" key="6">
    <source>
        <dbReference type="Proteomes" id="UP001293254"/>
    </source>
</evidence>
<name>A0AAE1Z388_9LAMI</name>
<keyword evidence="6" id="KW-1185">Reference proteome</keyword>
<dbReference type="GO" id="GO:0005634">
    <property type="term" value="C:nucleus"/>
    <property type="evidence" value="ECO:0007669"/>
    <property type="project" value="UniProtKB-ARBA"/>
</dbReference>
<organism evidence="5 6">
    <name type="scientific">Sesamum alatum</name>
    <dbReference type="NCBI Taxonomy" id="300844"/>
    <lineage>
        <taxon>Eukaryota</taxon>
        <taxon>Viridiplantae</taxon>
        <taxon>Streptophyta</taxon>
        <taxon>Embryophyta</taxon>
        <taxon>Tracheophyta</taxon>
        <taxon>Spermatophyta</taxon>
        <taxon>Magnoliopsida</taxon>
        <taxon>eudicotyledons</taxon>
        <taxon>Gunneridae</taxon>
        <taxon>Pentapetalae</taxon>
        <taxon>asterids</taxon>
        <taxon>lamiids</taxon>
        <taxon>Lamiales</taxon>
        <taxon>Pedaliaceae</taxon>
        <taxon>Sesamum</taxon>
    </lineage>
</organism>
<dbReference type="Pfam" id="PF00125">
    <property type="entry name" value="Histone"/>
    <property type="match status" value="1"/>
</dbReference>
<dbReference type="FunFam" id="1.10.20.10:FF:000043">
    <property type="entry name" value="Histone H2B"/>
    <property type="match status" value="1"/>
</dbReference>
<reference evidence="5" key="2">
    <citation type="journal article" date="2024" name="Plant">
        <title>Genomic evolution and insights into agronomic trait innovations of Sesamum species.</title>
        <authorList>
            <person name="Miao H."/>
            <person name="Wang L."/>
            <person name="Qu L."/>
            <person name="Liu H."/>
            <person name="Sun Y."/>
            <person name="Le M."/>
            <person name="Wang Q."/>
            <person name="Wei S."/>
            <person name="Zheng Y."/>
            <person name="Lin W."/>
            <person name="Duan Y."/>
            <person name="Cao H."/>
            <person name="Xiong S."/>
            <person name="Wang X."/>
            <person name="Wei L."/>
            <person name="Li C."/>
            <person name="Ma Q."/>
            <person name="Ju M."/>
            <person name="Zhao R."/>
            <person name="Li G."/>
            <person name="Mu C."/>
            <person name="Tian Q."/>
            <person name="Mei H."/>
            <person name="Zhang T."/>
            <person name="Gao T."/>
            <person name="Zhang H."/>
        </authorList>
    </citation>
    <scope>NUCLEOTIDE SEQUENCE</scope>
    <source>
        <strain evidence="5">3651</strain>
    </source>
</reference>
<dbReference type="GO" id="GO:0030527">
    <property type="term" value="F:structural constituent of chromatin"/>
    <property type="evidence" value="ECO:0007669"/>
    <property type="project" value="InterPro"/>
</dbReference>
<evidence type="ECO:0000313" key="5">
    <source>
        <dbReference type="EMBL" id="KAK4441236.1"/>
    </source>
</evidence>
<evidence type="ECO:0000259" key="4">
    <source>
        <dbReference type="Pfam" id="PF00125"/>
    </source>
</evidence>
<dbReference type="GO" id="GO:0003677">
    <property type="term" value="F:DNA binding"/>
    <property type="evidence" value="ECO:0007669"/>
    <property type="project" value="InterPro"/>
</dbReference>
<dbReference type="PRINTS" id="PR00621">
    <property type="entry name" value="HISTONEH2B"/>
</dbReference>
<dbReference type="InterPro" id="IPR007125">
    <property type="entry name" value="H2A/H2B/H3"/>
</dbReference>
<evidence type="ECO:0000256" key="1">
    <source>
        <dbReference type="ARBA" id="ARBA00002001"/>
    </source>
</evidence>
<dbReference type="SUPFAM" id="SSF47113">
    <property type="entry name" value="Histone-fold"/>
    <property type="match status" value="1"/>
</dbReference>
<comment type="caution">
    <text evidence="5">The sequence shown here is derived from an EMBL/GenBank/DDBJ whole genome shotgun (WGS) entry which is preliminary data.</text>
</comment>
<dbReference type="GO" id="GO:0000786">
    <property type="term" value="C:nucleosome"/>
    <property type="evidence" value="ECO:0007669"/>
    <property type="project" value="InterPro"/>
</dbReference>
<sequence>MAPKRRSGRAVKTVVTATKVVEETVKMVVTPGGEVESENVEVVSSSTKEKKDVEILTLDKEPVLKTIPVEEKSPEQDEDETQPASEPENAPTPPQKEAPPPKPVETTPKKVVETRKRKGQEQAKGREEKAQKAPAKRRRKRGAAAGGGGEGYKTYVYRVMKQVHPEMGISSKAMTIINNLMTDMFERLAEEAARLQKYTGRRTMSSREIQGAVKLVLPGDLGKHAIAEGTKAVSNYVAHVSNT</sequence>
<dbReference type="AlphaFoldDB" id="A0AAE1Z388"/>
<feature type="region of interest" description="Disordered" evidence="3">
    <location>
        <begin position="32"/>
        <end position="151"/>
    </location>
</feature>
<protein>
    <submittedName>
        <fullName evidence="5">Histone H2B.2</fullName>
    </submittedName>
</protein>
<proteinExistence type="inferred from homology"/>
<feature type="compositionally biased region" description="Pro residues" evidence="3">
    <location>
        <begin position="90"/>
        <end position="103"/>
    </location>
</feature>
<comment type="function">
    <text evidence="1">Core component of nucleosome. Nucleosomes wrap and compact DNA into chromatin, limiting DNA accessibility to the cellular machineries which require DNA as a template. Histones thereby play a central role in transcription regulation, DNA repair, DNA replication and chromosomal stability. DNA accessibility is regulated via a complex set of post-translational modifications of histones, also called histone code, and nucleosome remodeling.</text>
</comment>
<dbReference type="InterPro" id="IPR009072">
    <property type="entry name" value="Histone-fold"/>
</dbReference>
<dbReference type="CDD" id="cd22910">
    <property type="entry name" value="HFD_H2B"/>
    <property type="match status" value="1"/>
</dbReference>
<accession>A0AAE1Z388</accession>
<dbReference type="SMART" id="SM00427">
    <property type="entry name" value="H2B"/>
    <property type="match status" value="1"/>
</dbReference>
<comment type="similarity">
    <text evidence="2">Belongs to the histone H2B family.</text>
</comment>
<gene>
    <name evidence="5" type="ORF">Salat_0458500</name>
</gene>
<dbReference type="Proteomes" id="UP001293254">
    <property type="component" value="Unassembled WGS sequence"/>
</dbReference>
<evidence type="ECO:0000256" key="2">
    <source>
        <dbReference type="ARBA" id="ARBA00006846"/>
    </source>
</evidence>
<evidence type="ECO:0000256" key="3">
    <source>
        <dbReference type="SAM" id="MobiDB-lite"/>
    </source>
</evidence>